<dbReference type="Proteomes" id="UP000703269">
    <property type="component" value="Unassembled WGS sequence"/>
</dbReference>
<keyword evidence="3" id="KW-1185">Reference proteome</keyword>
<evidence type="ECO:0000313" key="3">
    <source>
        <dbReference type="Proteomes" id="UP000703269"/>
    </source>
</evidence>
<feature type="region of interest" description="Disordered" evidence="1">
    <location>
        <begin position="1"/>
        <end position="85"/>
    </location>
</feature>
<proteinExistence type="predicted"/>
<reference evidence="2 3" key="1">
    <citation type="submission" date="2021-08" db="EMBL/GenBank/DDBJ databases">
        <title>Draft Genome Sequence of Phanerochaete sordida strain YK-624.</title>
        <authorList>
            <person name="Mori T."/>
            <person name="Dohra H."/>
            <person name="Suzuki T."/>
            <person name="Kawagishi H."/>
            <person name="Hirai H."/>
        </authorList>
    </citation>
    <scope>NUCLEOTIDE SEQUENCE [LARGE SCALE GENOMIC DNA]</scope>
    <source>
        <strain evidence="2 3">YK-624</strain>
    </source>
</reference>
<gene>
    <name evidence="2" type="ORF">PsYK624_151820</name>
</gene>
<evidence type="ECO:0000256" key="1">
    <source>
        <dbReference type="SAM" id="MobiDB-lite"/>
    </source>
</evidence>
<dbReference type="AlphaFoldDB" id="A0A9P3GSZ8"/>
<feature type="compositionally biased region" description="Basic residues" evidence="1">
    <location>
        <begin position="65"/>
        <end position="76"/>
    </location>
</feature>
<organism evidence="2 3">
    <name type="scientific">Phanerochaete sordida</name>
    <dbReference type="NCBI Taxonomy" id="48140"/>
    <lineage>
        <taxon>Eukaryota</taxon>
        <taxon>Fungi</taxon>
        <taxon>Dikarya</taxon>
        <taxon>Basidiomycota</taxon>
        <taxon>Agaricomycotina</taxon>
        <taxon>Agaricomycetes</taxon>
        <taxon>Polyporales</taxon>
        <taxon>Phanerochaetaceae</taxon>
        <taxon>Phanerochaete</taxon>
    </lineage>
</organism>
<sequence length="179" mass="20367">MRRRAAPTAQAARRQDSKRGRASKSMLRSTRAQREFTGKPARGATARPQHSESARTQCTSERLARRERREKRPRPKPSHDDRFDVKRLRQRENVQGTCYAARAIGRARRARLARGLGDGSHAFRAAAEQCRRRLKQSDHERRSRWQCDTRAQARRGANTAAASGRPRPGRLLSVPPAAR</sequence>
<protein>
    <submittedName>
        <fullName evidence="2">Uncharacterized protein</fullName>
    </submittedName>
</protein>
<feature type="compositionally biased region" description="Low complexity" evidence="1">
    <location>
        <begin position="154"/>
        <end position="165"/>
    </location>
</feature>
<accession>A0A9P3GSZ8</accession>
<comment type="caution">
    <text evidence="2">The sequence shown here is derived from an EMBL/GenBank/DDBJ whole genome shotgun (WGS) entry which is preliminary data.</text>
</comment>
<evidence type="ECO:0000313" key="2">
    <source>
        <dbReference type="EMBL" id="GJE98944.1"/>
    </source>
</evidence>
<feature type="compositionally biased region" description="Low complexity" evidence="1">
    <location>
        <begin position="1"/>
        <end position="12"/>
    </location>
</feature>
<feature type="compositionally biased region" description="Basic and acidic residues" evidence="1">
    <location>
        <begin position="134"/>
        <end position="147"/>
    </location>
</feature>
<feature type="region of interest" description="Disordered" evidence="1">
    <location>
        <begin position="134"/>
        <end position="179"/>
    </location>
</feature>
<name>A0A9P3GSZ8_9APHY</name>
<dbReference type="EMBL" id="BPQB01000097">
    <property type="protein sequence ID" value="GJE98944.1"/>
    <property type="molecule type" value="Genomic_DNA"/>
</dbReference>